<dbReference type="EMBL" id="CALNXI010001600">
    <property type="protein sequence ID" value="CAH3173024.1"/>
    <property type="molecule type" value="Genomic_DNA"/>
</dbReference>
<gene>
    <name evidence="1" type="ORF">PEVE_00008836</name>
</gene>
<keyword evidence="2" id="KW-1185">Reference proteome</keyword>
<reference evidence="1 2" key="1">
    <citation type="submission" date="2022-05" db="EMBL/GenBank/DDBJ databases">
        <authorList>
            <consortium name="Genoscope - CEA"/>
            <person name="William W."/>
        </authorList>
    </citation>
    <scope>NUCLEOTIDE SEQUENCE [LARGE SCALE GENOMIC DNA]</scope>
</reference>
<dbReference type="Proteomes" id="UP001159427">
    <property type="component" value="Unassembled WGS sequence"/>
</dbReference>
<evidence type="ECO:0000313" key="1">
    <source>
        <dbReference type="EMBL" id="CAH3173024.1"/>
    </source>
</evidence>
<sequence>MSWMQERSDERFDDYSGPCTLKPLEQSVVPCAPLGAMKSIGFLCGQPDDEHLPPPSTAVDRANRYLDAWKSMIGNQLREATDRWSEQIEVKRLSVGVTLLDGSHVWCLKRFKDTLTKARDVESRIVESIERWNGCWRSIALTNCRGPVTSCRFRLTNLLKRHRLGETWGCGIASFAFVDSRGNSTENR</sequence>
<organism evidence="1 2">
    <name type="scientific">Porites evermanni</name>
    <dbReference type="NCBI Taxonomy" id="104178"/>
    <lineage>
        <taxon>Eukaryota</taxon>
        <taxon>Metazoa</taxon>
        <taxon>Cnidaria</taxon>
        <taxon>Anthozoa</taxon>
        <taxon>Hexacorallia</taxon>
        <taxon>Scleractinia</taxon>
        <taxon>Fungiina</taxon>
        <taxon>Poritidae</taxon>
        <taxon>Porites</taxon>
    </lineage>
</organism>
<comment type="caution">
    <text evidence="1">The sequence shown here is derived from an EMBL/GenBank/DDBJ whole genome shotgun (WGS) entry which is preliminary data.</text>
</comment>
<evidence type="ECO:0000313" key="2">
    <source>
        <dbReference type="Proteomes" id="UP001159427"/>
    </source>
</evidence>
<name>A0ABN8R1H6_9CNID</name>
<protein>
    <submittedName>
        <fullName evidence="1">Uncharacterized protein</fullName>
    </submittedName>
</protein>
<accession>A0ABN8R1H6</accession>
<proteinExistence type="predicted"/>